<evidence type="ECO:0000313" key="1">
    <source>
        <dbReference type="EMBL" id="HJD97822.1"/>
    </source>
</evidence>
<reference evidence="1" key="1">
    <citation type="journal article" date="2021" name="PeerJ">
        <title>Extensive microbial diversity within the chicken gut microbiome revealed by metagenomics and culture.</title>
        <authorList>
            <person name="Gilroy R."/>
            <person name="Ravi A."/>
            <person name="Getino M."/>
            <person name="Pursley I."/>
            <person name="Horton D.L."/>
            <person name="Alikhan N.F."/>
            <person name="Baker D."/>
            <person name="Gharbi K."/>
            <person name="Hall N."/>
            <person name="Watson M."/>
            <person name="Adriaenssens E.M."/>
            <person name="Foster-Nyarko E."/>
            <person name="Jarju S."/>
            <person name="Secka A."/>
            <person name="Antonio M."/>
            <person name="Oren A."/>
            <person name="Chaudhuri R.R."/>
            <person name="La Ragione R."/>
            <person name="Hildebrand F."/>
            <person name="Pallen M.J."/>
        </authorList>
    </citation>
    <scope>NUCLEOTIDE SEQUENCE</scope>
    <source>
        <strain evidence="1">ChiGjej2B2-19336</strain>
    </source>
</reference>
<organism evidence="1 2">
    <name type="scientific">Mailhella massiliensis</name>
    <dbReference type="NCBI Taxonomy" id="1903261"/>
    <lineage>
        <taxon>Bacteria</taxon>
        <taxon>Pseudomonadati</taxon>
        <taxon>Thermodesulfobacteriota</taxon>
        <taxon>Desulfovibrionia</taxon>
        <taxon>Desulfovibrionales</taxon>
        <taxon>Desulfovibrionaceae</taxon>
        <taxon>Mailhella</taxon>
    </lineage>
</organism>
<protein>
    <submittedName>
        <fullName evidence="1">Phage tail assembly protein</fullName>
    </submittedName>
</protein>
<accession>A0A921AXS7</accession>
<reference evidence="1" key="2">
    <citation type="submission" date="2021-09" db="EMBL/GenBank/DDBJ databases">
        <authorList>
            <person name="Gilroy R."/>
        </authorList>
    </citation>
    <scope>NUCLEOTIDE SEQUENCE</scope>
    <source>
        <strain evidence="1">ChiGjej2B2-19336</strain>
    </source>
</reference>
<gene>
    <name evidence="1" type="ORF">K8W16_09280</name>
</gene>
<sequence>MKENITLKYPLNLADGKLSNIFIRRPDLGDLLDCPVKDASDIKGEAVLLARLCGMNMEDFRKLDLEDYLQVQKSYLRFRIGNDVEEGSDASVRDSVPAHGMGA</sequence>
<dbReference type="Proteomes" id="UP000698963">
    <property type="component" value="Unassembled WGS sequence"/>
</dbReference>
<proteinExistence type="predicted"/>
<comment type="caution">
    <text evidence="1">The sequence shown here is derived from an EMBL/GenBank/DDBJ whole genome shotgun (WGS) entry which is preliminary data.</text>
</comment>
<dbReference type="AlphaFoldDB" id="A0A921AXS7"/>
<dbReference type="InterPro" id="IPR019289">
    <property type="entry name" value="Phage_tail_E/E"/>
</dbReference>
<dbReference type="Pfam" id="PF10109">
    <property type="entry name" value="Phage_TAC_7"/>
    <property type="match status" value="1"/>
</dbReference>
<name>A0A921AXS7_9BACT</name>
<dbReference type="EMBL" id="DYZA01000187">
    <property type="protein sequence ID" value="HJD97822.1"/>
    <property type="molecule type" value="Genomic_DNA"/>
</dbReference>
<evidence type="ECO:0000313" key="2">
    <source>
        <dbReference type="Proteomes" id="UP000698963"/>
    </source>
</evidence>
<dbReference type="RefSeq" id="WP_304122868.1">
    <property type="nucleotide sequence ID" value="NZ_DYZA01000187.1"/>
</dbReference>